<keyword evidence="2" id="KW-0813">Transport</keyword>
<organism evidence="7 8">
    <name type="scientific">Fluviicola taffensis (strain DSM 16823 / NCIMB 13979 / RW262)</name>
    <dbReference type="NCBI Taxonomy" id="755732"/>
    <lineage>
        <taxon>Bacteria</taxon>
        <taxon>Pseudomonadati</taxon>
        <taxon>Bacteroidota</taxon>
        <taxon>Flavobacteriia</taxon>
        <taxon>Flavobacteriales</taxon>
        <taxon>Crocinitomicaceae</taxon>
        <taxon>Fluviicola</taxon>
    </lineage>
</organism>
<dbReference type="GO" id="GO:0005524">
    <property type="term" value="F:ATP binding"/>
    <property type="evidence" value="ECO:0007669"/>
    <property type="project" value="UniProtKB-KW"/>
</dbReference>
<evidence type="ECO:0000313" key="8">
    <source>
        <dbReference type="Proteomes" id="UP000007463"/>
    </source>
</evidence>
<reference evidence="8" key="2">
    <citation type="submission" date="2011-02" db="EMBL/GenBank/DDBJ databases">
        <title>The complete genome of Fluviicola taffensis DSM 16823.</title>
        <authorList>
            <consortium name="US DOE Joint Genome Institute (JGI-PGF)"/>
            <person name="Lucas S."/>
            <person name="Copeland A."/>
            <person name="Lapidus A."/>
            <person name="Bruce D."/>
            <person name="Goodwin L."/>
            <person name="Pitluck S."/>
            <person name="Kyrpides N."/>
            <person name="Mavromatis K."/>
            <person name="Ivanova N."/>
            <person name="Mikhailova N."/>
            <person name="Pagani I."/>
            <person name="Chertkov O."/>
            <person name="Detter J.C."/>
            <person name="Han C."/>
            <person name="Tapia R."/>
            <person name="Land M."/>
            <person name="Hauser L."/>
            <person name="Markowitz V."/>
            <person name="Cheng J.-F."/>
            <person name="Hugenholtz P."/>
            <person name="Woyke T."/>
            <person name="Wu D."/>
            <person name="Tindall B."/>
            <person name="Pomrenke H.G."/>
            <person name="Brambilla E."/>
            <person name="Klenk H.-P."/>
            <person name="Eisen J.A."/>
        </authorList>
    </citation>
    <scope>NUCLEOTIDE SEQUENCE [LARGE SCALE GENOMIC DNA]</scope>
    <source>
        <strain evidence="8">DSM 16823 / RW262 / RW262</strain>
    </source>
</reference>
<dbReference type="OrthoDB" id="9801987at2"/>
<dbReference type="Proteomes" id="UP000007463">
    <property type="component" value="Chromosome"/>
</dbReference>
<dbReference type="PANTHER" id="PTHR42711:SF5">
    <property type="entry name" value="ABC TRANSPORTER ATP-BINDING PROTEIN NATA"/>
    <property type="match status" value="1"/>
</dbReference>
<dbReference type="PROSITE" id="PS50893">
    <property type="entry name" value="ABC_TRANSPORTER_2"/>
    <property type="match status" value="1"/>
</dbReference>
<accession>F2IEC0</accession>
<evidence type="ECO:0000313" key="7">
    <source>
        <dbReference type="EMBL" id="AEA43444.1"/>
    </source>
</evidence>
<proteinExistence type="inferred from homology"/>
<dbReference type="GO" id="GO:0016887">
    <property type="term" value="F:ATP hydrolysis activity"/>
    <property type="evidence" value="ECO:0007669"/>
    <property type="project" value="InterPro"/>
</dbReference>
<gene>
    <name evidence="7" type="ordered locus">Fluta_1450</name>
</gene>
<evidence type="ECO:0000256" key="1">
    <source>
        <dbReference type="ARBA" id="ARBA00005417"/>
    </source>
</evidence>
<evidence type="ECO:0000256" key="5">
    <source>
        <dbReference type="ARBA" id="ARBA00022840"/>
    </source>
</evidence>
<evidence type="ECO:0000256" key="3">
    <source>
        <dbReference type="ARBA" id="ARBA00022458"/>
    </source>
</evidence>
<dbReference type="EMBL" id="CP002542">
    <property type="protein sequence ID" value="AEA43444.1"/>
    <property type="molecule type" value="Genomic_DNA"/>
</dbReference>
<evidence type="ECO:0000256" key="2">
    <source>
        <dbReference type="ARBA" id="ARBA00022448"/>
    </source>
</evidence>
<dbReference type="AlphaFoldDB" id="F2IEC0"/>
<dbReference type="InterPro" id="IPR003439">
    <property type="entry name" value="ABC_transporter-like_ATP-bd"/>
</dbReference>
<comment type="similarity">
    <text evidence="1">Belongs to the ABC transporter superfamily.</text>
</comment>
<sequence>MQNTLLHVSKIYKSYNKSITPSLDGVDFHIDKGEIVGIFGPNGAGKTTLISILCSILDPTLGSVTYFLDGEKTPRQVRDKLGFVPQDFSFFPELTANQNLEYFGSLYNLKKDELSTKIDELLQKVGLFHVKNKKVSTFSGGMKRRLNLIISLLHNPLILFLDEPTVGVDVQSKIAIMNLLQELNKQGTTIIYTSHHLKEAEEFCNQIILIDHGKIIACNTLTHLLSKFEVKNLEDLILLLTGSILRD</sequence>
<evidence type="ECO:0000259" key="6">
    <source>
        <dbReference type="PROSITE" id="PS50893"/>
    </source>
</evidence>
<dbReference type="eggNOG" id="COG1131">
    <property type="taxonomic scope" value="Bacteria"/>
</dbReference>
<name>F2IEC0_FLUTR</name>
<dbReference type="Pfam" id="PF00005">
    <property type="entry name" value="ABC_tran"/>
    <property type="match status" value="1"/>
</dbReference>
<keyword evidence="5" id="KW-0067">ATP-binding</keyword>
<dbReference type="InterPro" id="IPR050763">
    <property type="entry name" value="ABC_transporter_ATP-binding"/>
</dbReference>
<dbReference type="SMART" id="SM00382">
    <property type="entry name" value="AAA"/>
    <property type="match status" value="1"/>
</dbReference>
<dbReference type="HOGENOM" id="CLU_000604_1_2_10"/>
<dbReference type="Gene3D" id="3.40.50.300">
    <property type="entry name" value="P-loop containing nucleotide triphosphate hydrolases"/>
    <property type="match status" value="1"/>
</dbReference>
<keyword evidence="8" id="KW-1185">Reference proteome</keyword>
<dbReference type="RefSeq" id="WP_013686215.1">
    <property type="nucleotide sequence ID" value="NC_015321.1"/>
</dbReference>
<protein>
    <submittedName>
        <fullName evidence="7">Fe(3+)-transporting ATPase</fullName>
    </submittedName>
</protein>
<dbReference type="SUPFAM" id="SSF52540">
    <property type="entry name" value="P-loop containing nucleoside triphosphate hydrolases"/>
    <property type="match status" value="1"/>
</dbReference>
<reference evidence="7 8" key="1">
    <citation type="journal article" date="2011" name="Stand. Genomic Sci.">
        <title>Complete genome sequence of the gliding freshwater bacterium Fluviicola taffensis type strain (RW262).</title>
        <authorList>
            <person name="Woyke T."/>
            <person name="Chertkov O."/>
            <person name="Lapidus A."/>
            <person name="Nolan M."/>
            <person name="Lucas S."/>
            <person name="Del Rio T.G."/>
            <person name="Tice H."/>
            <person name="Cheng J.F."/>
            <person name="Tapia R."/>
            <person name="Han C."/>
            <person name="Goodwin L."/>
            <person name="Pitluck S."/>
            <person name="Liolios K."/>
            <person name="Pagani I."/>
            <person name="Ivanova N."/>
            <person name="Huntemann M."/>
            <person name="Mavromatis K."/>
            <person name="Mikhailova N."/>
            <person name="Pati A."/>
            <person name="Chen A."/>
            <person name="Palaniappan K."/>
            <person name="Land M."/>
            <person name="Hauser L."/>
            <person name="Brambilla E.M."/>
            <person name="Rohde M."/>
            <person name="Mwirichia R."/>
            <person name="Sikorski J."/>
            <person name="Tindall B.J."/>
            <person name="Goker M."/>
            <person name="Bristow J."/>
            <person name="Eisen J.A."/>
            <person name="Markowitz V."/>
            <person name="Hugenholtz P."/>
            <person name="Klenk H.P."/>
            <person name="Kyrpides N.C."/>
        </authorList>
    </citation>
    <scope>NUCLEOTIDE SEQUENCE [LARGE SCALE GENOMIC DNA]</scope>
    <source>
        <strain evidence="8">DSM 16823 / RW262 / RW262</strain>
    </source>
</reference>
<dbReference type="InterPro" id="IPR003593">
    <property type="entry name" value="AAA+_ATPase"/>
</dbReference>
<dbReference type="PANTHER" id="PTHR42711">
    <property type="entry name" value="ABC TRANSPORTER ATP-BINDING PROTEIN"/>
    <property type="match status" value="1"/>
</dbReference>
<evidence type="ECO:0000256" key="4">
    <source>
        <dbReference type="ARBA" id="ARBA00022741"/>
    </source>
</evidence>
<feature type="domain" description="ABC transporter" evidence="6">
    <location>
        <begin position="6"/>
        <end position="237"/>
    </location>
</feature>
<dbReference type="KEGG" id="fte:Fluta_1450"/>
<dbReference type="STRING" id="755732.Fluta_1450"/>
<keyword evidence="4" id="KW-0547">Nucleotide-binding</keyword>
<dbReference type="PROSITE" id="PS00211">
    <property type="entry name" value="ABC_TRANSPORTER_1"/>
    <property type="match status" value="1"/>
</dbReference>
<keyword evidence="3" id="KW-0536">Nodulation</keyword>
<dbReference type="InterPro" id="IPR017871">
    <property type="entry name" value="ABC_transporter-like_CS"/>
</dbReference>
<dbReference type="InterPro" id="IPR027417">
    <property type="entry name" value="P-loop_NTPase"/>
</dbReference>